<dbReference type="AlphaFoldDB" id="A0A9E7RUJ0"/>
<reference evidence="1 3" key="2">
    <citation type="submission" date="2023-12" db="EMBL/GenBank/DDBJ databases">
        <title>Phenotypic and Genomic Characterization of Methanothermobacter wolfeii Strain BSEL, a CO2-Capturing Archaeon with Minimal Nutrient Requirements.</title>
        <authorList>
            <person name="Ale Enriquez F."/>
            <person name="Ahring B.K."/>
        </authorList>
    </citation>
    <scope>NUCLEOTIDE SEQUENCE [LARGE SCALE GENOMIC DNA]</scope>
    <source>
        <strain evidence="1 3">BSEL-1</strain>
    </source>
</reference>
<name>A0A9E7RUJ0_METWO</name>
<dbReference type="Proteomes" id="UP001369247">
    <property type="component" value="Unassembled WGS sequence"/>
</dbReference>
<gene>
    <name evidence="2" type="ORF">N5910_04005</name>
    <name evidence="1" type="ORF">U2150_02025</name>
</gene>
<dbReference type="EMBL" id="JAXUHJ010000004">
    <property type="protein sequence ID" value="MEJ8542275.1"/>
    <property type="molecule type" value="Genomic_DNA"/>
</dbReference>
<dbReference type="Proteomes" id="UP001065373">
    <property type="component" value="Chromosome"/>
</dbReference>
<organism evidence="2">
    <name type="scientific">Methanothermobacter wolfeii</name>
    <name type="common">Methanobacterium wolfei</name>
    <dbReference type="NCBI Taxonomy" id="145261"/>
    <lineage>
        <taxon>Archaea</taxon>
        <taxon>Methanobacteriati</taxon>
        <taxon>Methanobacteriota</taxon>
        <taxon>Methanomada group</taxon>
        <taxon>Methanobacteria</taxon>
        <taxon>Methanobacteriales</taxon>
        <taxon>Methanobacteriaceae</taxon>
        <taxon>Methanothermobacter</taxon>
    </lineage>
</organism>
<accession>A0A9E7RUJ0</accession>
<dbReference type="GeneID" id="75106387"/>
<protein>
    <submittedName>
        <fullName evidence="2">Uncharacterized protein</fullName>
    </submittedName>
</protein>
<keyword evidence="3" id="KW-1185">Reference proteome</keyword>
<dbReference type="KEGG" id="mwo:MWSIV6_0773"/>
<dbReference type="EMBL" id="CP104550">
    <property type="protein sequence ID" value="UXH32454.1"/>
    <property type="molecule type" value="Genomic_DNA"/>
</dbReference>
<dbReference type="RefSeq" id="WP_074359736.1">
    <property type="nucleotide sequence ID" value="NZ_CP104550.1"/>
</dbReference>
<dbReference type="GeneID" id="58978421"/>
<evidence type="ECO:0000313" key="3">
    <source>
        <dbReference type="Proteomes" id="UP001369247"/>
    </source>
</evidence>
<sequence length="170" mass="18725">MGRLIKTLVPALVIFLFSTPVYGATAVQNVTVTVPESVEIVVLWNGTEQGDAFTLTAMVQPGGDYIWQGGPEGLQIKSLSNTPIDLYIKAEGNLQGPETIPIENLKYSNYGINLPETPLTTRYTLVRKNWTAKKEIEAVVPVDIHLTVPPFTAPGEYRVRVYHIAVKSDQ</sequence>
<evidence type="ECO:0000313" key="2">
    <source>
        <dbReference type="EMBL" id="UXH32454.1"/>
    </source>
</evidence>
<evidence type="ECO:0000313" key="1">
    <source>
        <dbReference type="EMBL" id="MEJ8542275.1"/>
    </source>
</evidence>
<reference evidence="2" key="1">
    <citation type="submission" date="2022-09" db="EMBL/GenBank/DDBJ databases">
        <title>Characterization of three MwoI isoschizomers from sequenced genome and metagenomes.</title>
        <authorList>
            <person name="Fomenkov A."/>
            <person name="Xu S.Y."/>
            <person name="Roberts R.J."/>
        </authorList>
    </citation>
    <scope>NUCLEOTIDE SEQUENCE</scope>
    <source>
        <strain evidence="2">DSM 2970</strain>
    </source>
</reference>
<proteinExistence type="predicted"/>